<feature type="domain" description="Solute-binding protein family 5" evidence="5">
    <location>
        <begin position="78"/>
        <end position="433"/>
    </location>
</feature>
<accession>A0A9X9X9I9</accession>
<proteinExistence type="inferred from homology"/>
<dbReference type="GO" id="GO:1904680">
    <property type="term" value="F:peptide transmembrane transporter activity"/>
    <property type="evidence" value="ECO:0007669"/>
    <property type="project" value="TreeGrafter"/>
</dbReference>
<dbReference type="RefSeq" id="WP_211845910.1">
    <property type="nucleotide sequence ID" value="NZ_JAAEDL010000006.1"/>
</dbReference>
<comment type="caution">
    <text evidence="6">The sequence shown here is derived from an EMBL/GenBank/DDBJ whole genome shotgun (WGS) entry which is preliminary data.</text>
</comment>
<dbReference type="InterPro" id="IPR000914">
    <property type="entry name" value="SBP_5_dom"/>
</dbReference>
<reference evidence="6" key="1">
    <citation type="submission" date="2020-01" db="EMBL/GenBank/DDBJ databases">
        <authorList>
            <person name="Rat A."/>
        </authorList>
    </citation>
    <scope>NUCLEOTIDE SEQUENCE</scope>
    <source>
        <strain evidence="6">LMG 31228</strain>
    </source>
</reference>
<dbReference type="Proteomes" id="UP001138709">
    <property type="component" value="Unassembled WGS sequence"/>
</dbReference>
<evidence type="ECO:0000259" key="5">
    <source>
        <dbReference type="Pfam" id="PF00496"/>
    </source>
</evidence>
<feature type="chain" id="PRO_5040913924" evidence="4">
    <location>
        <begin position="25"/>
        <end position="536"/>
    </location>
</feature>
<comment type="subcellular location">
    <subcellularLocation>
        <location evidence="1">Periplasm</location>
    </subcellularLocation>
</comment>
<dbReference type="PANTHER" id="PTHR30290:SF38">
    <property type="entry name" value="D,D-DIPEPTIDE-BINDING PERIPLASMIC PROTEIN DDPA-RELATED"/>
    <property type="match status" value="1"/>
</dbReference>
<gene>
    <name evidence="6" type="ORF">GXW74_07745</name>
</gene>
<dbReference type="Gene3D" id="3.10.105.10">
    <property type="entry name" value="Dipeptide-binding Protein, Domain 3"/>
    <property type="match status" value="1"/>
</dbReference>
<protein>
    <submittedName>
        <fullName evidence="6">ABC transporter substrate-binding protein</fullName>
    </submittedName>
</protein>
<feature type="signal peptide" evidence="4">
    <location>
        <begin position="1"/>
        <end position="24"/>
    </location>
</feature>
<keyword evidence="3 4" id="KW-0732">Signal</keyword>
<evidence type="ECO:0000256" key="4">
    <source>
        <dbReference type="SAM" id="SignalP"/>
    </source>
</evidence>
<evidence type="ECO:0000313" key="7">
    <source>
        <dbReference type="Proteomes" id="UP001138709"/>
    </source>
</evidence>
<dbReference type="InterPro" id="IPR030678">
    <property type="entry name" value="Peptide/Ni-bd"/>
</dbReference>
<evidence type="ECO:0000256" key="2">
    <source>
        <dbReference type="ARBA" id="ARBA00005695"/>
    </source>
</evidence>
<dbReference type="SUPFAM" id="SSF53850">
    <property type="entry name" value="Periplasmic binding protein-like II"/>
    <property type="match status" value="1"/>
</dbReference>
<dbReference type="Gene3D" id="3.40.190.10">
    <property type="entry name" value="Periplasmic binding protein-like II"/>
    <property type="match status" value="1"/>
</dbReference>
<dbReference type="InterPro" id="IPR039424">
    <property type="entry name" value="SBP_5"/>
</dbReference>
<dbReference type="Pfam" id="PF00496">
    <property type="entry name" value="SBP_bac_5"/>
    <property type="match status" value="1"/>
</dbReference>
<evidence type="ECO:0000256" key="1">
    <source>
        <dbReference type="ARBA" id="ARBA00004418"/>
    </source>
</evidence>
<evidence type="ECO:0000256" key="3">
    <source>
        <dbReference type="ARBA" id="ARBA00022729"/>
    </source>
</evidence>
<name>A0A9X9X9I9_9PROT</name>
<keyword evidence="7" id="KW-1185">Reference proteome</keyword>
<dbReference type="PIRSF" id="PIRSF002741">
    <property type="entry name" value="MppA"/>
    <property type="match status" value="1"/>
</dbReference>
<dbReference type="EMBL" id="JAAEDL010000006">
    <property type="protein sequence ID" value="MBR0680375.1"/>
    <property type="molecule type" value="Genomic_DNA"/>
</dbReference>
<dbReference type="AlphaFoldDB" id="A0A9X9X9I9"/>
<evidence type="ECO:0000313" key="6">
    <source>
        <dbReference type="EMBL" id="MBR0680375.1"/>
    </source>
</evidence>
<dbReference type="GO" id="GO:0043190">
    <property type="term" value="C:ATP-binding cassette (ABC) transporter complex"/>
    <property type="evidence" value="ECO:0007669"/>
    <property type="project" value="InterPro"/>
</dbReference>
<dbReference type="GO" id="GO:0030288">
    <property type="term" value="C:outer membrane-bounded periplasmic space"/>
    <property type="evidence" value="ECO:0007669"/>
    <property type="project" value="UniProtKB-ARBA"/>
</dbReference>
<reference evidence="6" key="2">
    <citation type="journal article" date="2021" name="Syst. Appl. Microbiol.">
        <title>Roseomonas hellenica sp. nov., isolated from roots of wild-growing Alkanna tinctoria.</title>
        <authorList>
            <person name="Rat A."/>
            <person name="Naranjo H.D."/>
            <person name="Lebbe L."/>
            <person name="Cnockaert M."/>
            <person name="Krigas N."/>
            <person name="Grigoriadou K."/>
            <person name="Maloupa E."/>
            <person name="Willems A."/>
        </authorList>
    </citation>
    <scope>NUCLEOTIDE SEQUENCE</scope>
    <source>
        <strain evidence="6">LMG 31228</strain>
    </source>
</reference>
<dbReference type="Gene3D" id="3.90.76.10">
    <property type="entry name" value="Dipeptide-binding Protein, Domain 1"/>
    <property type="match status" value="1"/>
</dbReference>
<organism evidence="6 7">
    <name type="scientific">Neoroseomonas eburnea</name>
    <dbReference type="NCBI Taxonomy" id="1346889"/>
    <lineage>
        <taxon>Bacteria</taxon>
        <taxon>Pseudomonadati</taxon>
        <taxon>Pseudomonadota</taxon>
        <taxon>Alphaproteobacteria</taxon>
        <taxon>Acetobacterales</taxon>
        <taxon>Acetobacteraceae</taxon>
        <taxon>Neoroseomonas</taxon>
    </lineage>
</organism>
<dbReference type="PANTHER" id="PTHR30290">
    <property type="entry name" value="PERIPLASMIC BINDING COMPONENT OF ABC TRANSPORTER"/>
    <property type="match status" value="1"/>
</dbReference>
<comment type="similarity">
    <text evidence="2">Belongs to the bacterial solute-binding protein 5 family.</text>
</comment>
<sequence>MTSLPRRAALAGSAALVLPRFAIAQADQRPVLTIAVQKISNSNTFEPPREQSNVGFRISYSYAETLIDSDWLGDLGQVPGLATAWRRIDDRTVEFDLREGVRFHNGDIMTAEDVAFSFGPDRLFGTGAAPASGGITAGAASKEPPREVTAVARRSFPGLERVEVVRPGVVRFVNRVPDVTLEGRIAQNVGAVFSRRGFGEAASWLAWARAPVGTGPYRIAEFRPDAQLVLEAHDEYWGGRPPARRIRLIEVPEVSSRINGLLSGECDFACDIPPDQIAGIERNARFEVLGSPINNHRIICFDRGHPQLRDPRVRRAFTHAIDRQAIVDSLWAGRTVVPKGLQLESFGQMFIGDWSVPKHDPAEARRLLREAGYRGEPIPYRLLNNYYTNQTPTAQVLVEMWRQVGLNVQIEMKENWTQITDRNGQRGVRDWSNTALFGDPVAAILRGFGPNGEMQLNGEWTNEEFNRLSAVVETSTDRAARRAAFRRMLEIAEREDPAYTLLHQAATFTAKRKDIEWRAAKAWAMDFRARNLRFPG</sequence>
<dbReference type="GO" id="GO:0015833">
    <property type="term" value="P:peptide transport"/>
    <property type="evidence" value="ECO:0007669"/>
    <property type="project" value="TreeGrafter"/>
</dbReference>